<dbReference type="InterPro" id="IPR033140">
    <property type="entry name" value="Lipase_GDXG_put_SER_AS"/>
</dbReference>
<name>D8S362_SELML</name>
<gene>
    <name evidence="3" type="ORF">SELMODRAFT_14604</name>
</gene>
<dbReference type="PROSITE" id="PS01174">
    <property type="entry name" value="LIPASE_GDXG_SER"/>
    <property type="match status" value="1"/>
</dbReference>
<accession>D8S362</accession>
<reference evidence="3 4" key="1">
    <citation type="journal article" date="2011" name="Science">
        <title>The Selaginella genome identifies genetic changes associated with the evolution of vascular plants.</title>
        <authorList>
            <person name="Banks J.A."/>
            <person name="Nishiyama T."/>
            <person name="Hasebe M."/>
            <person name="Bowman J.L."/>
            <person name="Gribskov M."/>
            <person name="dePamphilis C."/>
            <person name="Albert V.A."/>
            <person name="Aono N."/>
            <person name="Aoyama T."/>
            <person name="Ambrose B.A."/>
            <person name="Ashton N.W."/>
            <person name="Axtell M.J."/>
            <person name="Barker E."/>
            <person name="Barker M.S."/>
            <person name="Bennetzen J.L."/>
            <person name="Bonawitz N.D."/>
            <person name="Chapple C."/>
            <person name="Cheng C."/>
            <person name="Correa L.G."/>
            <person name="Dacre M."/>
            <person name="DeBarry J."/>
            <person name="Dreyer I."/>
            <person name="Elias M."/>
            <person name="Engstrom E.M."/>
            <person name="Estelle M."/>
            <person name="Feng L."/>
            <person name="Finet C."/>
            <person name="Floyd S.K."/>
            <person name="Frommer W.B."/>
            <person name="Fujita T."/>
            <person name="Gramzow L."/>
            <person name="Gutensohn M."/>
            <person name="Harholt J."/>
            <person name="Hattori M."/>
            <person name="Heyl A."/>
            <person name="Hirai T."/>
            <person name="Hiwatashi Y."/>
            <person name="Ishikawa M."/>
            <person name="Iwata M."/>
            <person name="Karol K.G."/>
            <person name="Koehler B."/>
            <person name="Kolukisaoglu U."/>
            <person name="Kubo M."/>
            <person name="Kurata T."/>
            <person name="Lalonde S."/>
            <person name="Li K."/>
            <person name="Li Y."/>
            <person name="Litt A."/>
            <person name="Lyons E."/>
            <person name="Manning G."/>
            <person name="Maruyama T."/>
            <person name="Michael T.P."/>
            <person name="Mikami K."/>
            <person name="Miyazaki S."/>
            <person name="Morinaga S."/>
            <person name="Murata T."/>
            <person name="Mueller-Roeber B."/>
            <person name="Nelson D.R."/>
            <person name="Obara M."/>
            <person name="Oguri Y."/>
            <person name="Olmstead R.G."/>
            <person name="Onodera N."/>
            <person name="Petersen B.L."/>
            <person name="Pils B."/>
            <person name="Prigge M."/>
            <person name="Rensing S.A."/>
            <person name="Riano-Pachon D.M."/>
            <person name="Roberts A.W."/>
            <person name="Sato Y."/>
            <person name="Scheller H.V."/>
            <person name="Schulz B."/>
            <person name="Schulz C."/>
            <person name="Shakirov E.V."/>
            <person name="Shibagaki N."/>
            <person name="Shinohara N."/>
            <person name="Shippen D.E."/>
            <person name="Soerensen I."/>
            <person name="Sotooka R."/>
            <person name="Sugimoto N."/>
            <person name="Sugita M."/>
            <person name="Sumikawa N."/>
            <person name="Tanurdzic M."/>
            <person name="Theissen G."/>
            <person name="Ulvskov P."/>
            <person name="Wakazuki S."/>
            <person name="Weng J.K."/>
            <person name="Willats W.W."/>
            <person name="Wipf D."/>
            <person name="Wolf P.G."/>
            <person name="Yang L."/>
            <person name="Zimmer A.D."/>
            <person name="Zhu Q."/>
            <person name="Mitros T."/>
            <person name="Hellsten U."/>
            <person name="Loque D."/>
            <person name="Otillar R."/>
            <person name="Salamov A."/>
            <person name="Schmutz J."/>
            <person name="Shapiro H."/>
            <person name="Lindquist E."/>
            <person name="Lucas S."/>
            <person name="Rokhsar D."/>
            <person name="Grigoriev I.V."/>
        </authorList>
    </citation>
    <scope>NUCLEOTIDE SEQUENCE [LARGE SCALE GENOMIC DNA]</scope>
</reference>
<dbReference type="SUPFAM" id="SSF53474">
    <property type="entry name" value="alpha/beta-Hydrolases"/>
    <property type="match status" value="1"/>
</dbReference>
<evidence type="ECO:0000313" key="4">
    <source>
        <dbReference type="Proteomes" id="UP000001514"/>
    </source>
</evidence>
<organism evidence="4">
    <name type="scientific">Selaginella moellendorffii</name>
    <name type="common">Spikemoss</name>
    <dbReference type="NCBI Taxonomy" id="88036"/>
    <lineage>
        <taxon>Eukaryota</taxon>
        <taxon>Viridiplantae</taxon>
        <taxon>Streptophyta</taxon>
        <taxon>Embryophyta</taxon>
        <taxon>Tracheophyta</taxon>
        <taxon>Lycopodiopsida</taxon>
        <taxon>Selaginellales</taxon>
        <taxon>Selaginellaceae</taxon>
        <taxon>Selaginella</taxon>
    </lineage>
</organism>
<protein>
    <recommendedName>
        <fullName evidence="2">Alpha/beta hydrolase fold-3 domain-containing protein</fullName>
    </recommendedName>
</protein>
<dbReference type="Proteomes" id="UP000001514">
    <property type="component" value="Unassembled WGS sequence"/>
</dbReference>
<dbReference type="GO" id="GO:0016787">
    <property type="term" value="F:hydrolase activity"/>
    <property type="evidence" value="ECO:0007669"/>
    <property type="project" value="InterPro"/>
</dbReference>
<dbReference type="InParanoid" id="D8S362"/>
<dbReference type="HOGENOM" id="CLU_012494_22_1_1"/>
<dbReference type="EMBL" id="GL377600">
    <property type="protein sequence ID" value="EFJ21049.1"/>
    <property type="molecule type" value="Genomic_DNA"/>
</dbReference>
<dbReference type="InterPro" id="IPR029058">
    <property type="entry name" value="AB_hydrolase_fold"/>
</dbReference>
<proteinExistence type="predicted"/>
<dbReference type="Pfam" id="PF07859">
    <property type="entry name" value="Abhydrolase_3"/>
    <property type="match status" value="1"/>
</dbReference>
<dbReference type="InterPro" id="IPR013094">
    <property type="entry name" value="AB_hydrolase_3"/>
</dbReference>
<feature type="non-terminal residue" evidence="3">
    <location>
        <position position="1"/>
    </location>
</feature>
<dbReference type="Gramene" id="EFJ21049">
    <property type="protein sequence ID" value="EFJ21049"/>
    <property type="gene ID" value="SELMODRAFT_14604"/>
</dbReference>
<keyword evidence="4" id="KW-1185">Reference proteome</keyword>
<sequence>YDDFAATRQPLESIPAIPHFVQGVASKDIVIDEISGLSARIFLPECEHDSKLPVFVYFHGGGFLVFTPKFQFFHYFCESMARSLKALVVSVDYRLAPEHRLPAAYQDATRTLQWLQEPQCLGEDWIRSHGDLSRVFISGDSAGGNIAQHSALDWFFRQELKNVEETKNPTIKVVGVVLVQPFYGGMDRKDSEVEFANGEILTMESSDLCWKLALPIGADRDHPFCNQPKFLDEHRVPAEMAPIFMAIGRKDCLYARQVEVARRLQGANKHVQVVEYEDAAHAFYLGPPS</sequence>
<feature type="non-terminal residue" evidence="3">
    <location>
        <position position="289"/>
    </location>
</feature>
<evidence type="ECO:0000259" key="2">
    <source>
        <dbReference type="Pfam" id="PF07859"/>
    </source>
</evidence>
<dbReference type="InterPro" id="IPR050466">
    <property type="entry name" value="Carboxylest/Gibb_receptor"/>
</dbReference>
<feature type="domain" description="Alpha/beta hydrolase fold-3" evidence="2">
    <location>
        <begin position="55"/>
        <end position="284"/>
    </location>
</feature>
<dbReference type="AlphaFoldDB" id="D8S362"/>
<dbReference type="PANTHER" id="PTHR23024:SF24">
    <property type="entry name" value="ALPHA_BETA HYDROLASE FOLD-3 DOMAIN-CONTAINING PROTEIN"/>
    <property type="match status" value="1"/>
</dbReference>
<feature type="active site" evidence="1">
    <location>
        <position position="141"/>
    </location>
</feature>
<evidence type="ECO:0000256" key="1">
    <source>
        <dbReference type="PROSITE-ProRule" id="PRU10038"/>
    </source>
</evidence>
<evidence type="ECO:0000313" key="3">
    <source>
        <dbReference type="EMBL" id="EFJ21049.1"/>
    </source>
</evidence>
<dbReference type="OMA" id="SANDIMW"/>
<dbReference type="eggNOG" id="KOG1515">
    <property type="taxonomic scope" value="Eukaryota"/>
</dbReference>
<dbReference type="OrthoDB" id="408631at2759"/>
<dbReference type="Gene3D" id="3.40.50.1820">
    <property type="entry name" value="alpha/beta hydrolase"/>
    <property type="match status" value="1"/>
</dbReference>
<dbReference type="PANTHER" id="PTHR23024">
    <property type="entry name" value="ARYLACETAMIDE DEACETYLASE"/>
    <property type="match status" value="1"/>
</dbReference>
<dbReference type="KEGG" id="smo:SELMODRAFT_14604"/>
<dbReference type="STRING" id="88036.D8S362"/>